<feature type="transmembrane region" description="Helical" evidence="6">
    <location>
        <begin position="382"/>
        <end position="403"/>
    </location>
</feature>
<accession>A0A7W9A4R8</accession>
<organism evidence="7 8">
    <name type="scientific">Brevundimonas halotolerans</name>
    <dbReference type="NCBI Taxonomy" id="69670"/>
    <lineage>
        <taxon>Bacteria</taxon>
        <taxon>Pseudomonadati</taxon>
        <taxon>Pseudomonadota</taxon>
        <taxon>Alphaproteobacteria</taxon>
        <taxon>Caulobacterales</taxon>
        <taxon>Caulobacteraceae</taxon>
        <taxon>Brevundimonas</taxon>
    </lineage>
</organism>
<protein>
    <submittedName>
        <fullName evidence="7">O-antigen/teichoic acid export membrane protein</fullName>
    </submittedName>
</protein>
<dbReference type="Proteomes" id="UP000548978">
    <property type="component" value="Unassembled WGS sequence"/>
</dbReference>
<dbReference type="OrthoDB" id="7605542at2"/>
<evidence type="ECO:0000256" key="5">
    <source>
        <dbReference type="ARBA" id="ARBA00023136"/>
    </source>
</evidence>
<evidence type="ECO:0000256" key="6">
    <source>
        <dbReference type="SAM" id="Phobius"/>
    </source>
</evidence>
<evidence type="ECO:0000256" key="4">
    <source>
        <dbReference type="ARBA" id="ARBA00022989"/>
    </source>
</evidence>
<dbReference type="PANTHER" id="PTHR30250:SF28">
    <property type="entry name" value="POLYSACCHARIDE BIOSYNTHESIS PROTEIN"/>
    <property type="match status" value="1"/>
</dbReference>
<keyword evidence="2" id="KW-1003">Cell membrane</keyword>
<feature type="transmembrane region" description="Helical" evidence="6">
    <location>
        <begin position="442"/>
        <end position="463"/>
    </location>
</feature>
<dbReference type="AlphaFoldDB" id="A0A7W9A4R8"/>
<proteinExistence type="predicted"/>
<keyword evidence="3 6" id="KW-0812">Transmembrane</keyword>
<dbReference type="RefSeq" id="WP_123285696.1">
    <property type="nucleotide sequence ID" value="NZ_JACIJB010000010.1"/>
</dbReference>
<dbReference type="EMBL" id="JACIJB010000010">
    <property type="protein sequence ID" value="MBB5661407.1"/>
    <property type="molecule type" value="Genomic_DNA"/>
</dbReference>
<keyword evidence="8" id="KW-1185">Reference proteome</keyword>
<feature type="transmembrane region" description="Helical" evidence="6">
    <location>
        <begin position="355"/>
        <end position="376"/>
    </location>
</feature>
<feature type="transmembrane region" description="Helical" evidence="6">
    <location>
        <begin position="74"/>
        <end position="100"/>
    </location>
</feature>
<dbReference type="PANTHER" id="PTHR30250">
    <property type="entry name" value="PST FAMILY PREDICTED COLANIC ACID TRANSPORTER"/>
    <property type="match status" value="1"/>
</dbReference>
<comment type="caution">
    <text evidence="7">The sequence shown here is derived from an EMBL/GenBank/DDBJ whole genome shotgun (WGS) entry which is preliminary data.</text>
</comment>
<sequence>MSFLGNARIMLIGFAVAQALPLLAAPLLTRLFSPEAFGLQMLFISWATVVGVVATLRLDLATVLAADRREATHIVALAASMACAVALLLLGATTFFGGALAGVSGQAEQTRWMLALAPMVLAVATVQISAGLLTWLKRFGPASQAQVLNQAGYLTIALLVGFTAAPTDGLVFAKLGGQIAAALFLLVILRGDLATLRLPGRLAVGALWRRCRPFLMFNAPYSLVGVVGREVPIFAFSAVGATALAGHYGLARTLLGAPSTLLAASLSQVFYREAVELKGTPRLADLTVGVLRATIDASAPLFAFLLIWGDAAFAMAFGDEWRTAGQFAMILSVAAWLSLQTSWPERLFEAAERQGVSFAIQLGFDLTAAVAVFIAISSGAPGLVVVTTFAVVNSLFHLAYLTGMFHVSGVPLQRLVACLLRGAAIFAFAALALVALRLTAASLPALIGSGVAAAGVASVIALARLRELRAMIVSSL</sequence>
<dbReference type="Pfam" id="PF01943">
    <property type="entry name" value="Polysacc_synt"/>
    <property type="match status" value="1"/>
</dbReference>
<keyword evidence="4 6" id="KW-1133">Transmembrane helix</keyword>
<feature type="transmembrane region" description="Helical" evidence="6">
    <location>
        <begin position="171"/>
        <end position="189"/>
    </location>
</feature>
<evidence type="ECO:0000256" key="1">
    <source>
        <dbReference type="ARBA" id="ARBA00004651"/>
    </source>
</evidence>
<name>A0A7W9A4R8_9CAUL</name>
<feature type="transmembrane region" description="Helical" evidence="6">
    <location>
        <begin position="112"/>
        <end position="135"/>
    </location>
</feature>
<keyword evidence="5 6" id="KW-0472">Membrane</keyword>
<feature type="transmembrane region" description="Helical" evidence="6">
    <location>
        <begin position="147"/>
        <end position="165"/>
    </location>
</feature>
<feature type="transmembrane region" description="Helical" evidence="6">
    <location>
        <begin position="415"/>
        <end position="436"/>
    </location>
</feature>
<reference evidence="7 8" key="1">
    <citation type="submission" date="2020-08" db="EMBL/GenBank/DDBJ databases">
        <title>Genomic Encyclopedia of Type Strains, Phase IV (KMG-IV): sequencing the most valuable type-strain genomes for metagenomic binning, comparative biology and taxonomic classification.</title>
        <authorList>
            <person name="Goeker M."/>
        </authorList>
    </citation>
    <scope>NUCLEOTIDE SEQUENCE [LARGE SCALE GENOMIC DNA]</scope>
    <source>
        <strain evidence="7 8">DSM 24448</strain>
    </source>
</reference>
<dbReference type="GO" id="GO:0005886">
    <property type="term" value="C:plasma membrane"/>
    <property type="evidence" value="ECO:0007669"/>
    <property type="project" value="UniProtKB-SubCell"/>
</dbReference>
<evidence type="ECO:0000256" key="3">
    <source>
        <dbReference type="ARBA" id="ARBA00022692"/>
    </source>
</evidence>
<gene>
    <name evidence="7" type="ORF">FHS65_002168</name>
</gene>
<evidence type="ECO:0000313" key="7">
    <source>
        <dbReference type="EMBL" id="MBB5661407.1"/>
    </source>
</evidence>
<evidence type="ECO:0000256" key="2">
    <source>
        <dbReference type="ARBA" id="ARBA00022475"/>
    </source>
</evidence>
<feature type="transmembrane region" description="Helical" evidence="6">
    <location>
        <begin position="40"/>
        <end position="62"/>
    </location>
</feature>
<comment type="subcellular location">
    <subcellularLocation>
        <location evidence="1">Cell membrane</location>
        <topology evidence="1">Multi-pass membrane protein</topology>
    </subcellularLocation>
</comment>
<feature type="transmembrane region" description="Helical" evidence="6">
    <location>
        <begin position="324"/>
        <end position="343"/>
    </location>
</feature>
<evidence type="ECO:0000313" key="8">
    <source>
        <dbReference type="Proteomes" id="UP000548978"/>
    </source>
</evidence>
<dbReference type="InterPro" id="IPR050833">
    <property type="entry name" value="Poly_Biosynth_Transport"/>
</dbReference>
<dbReference type="InterPro" id="IPR002797">
    <property type="entry name" value="Polysacc_synth"/>
</dbReference>